<gene>
    <name evidence="1" type="ORF">M407DRAFT_97127</name>
</gene>
<keyword evidence="2" id="KW-1185">Reference proteome</keyword>
<sequence>MIEGVASGKPAAKDDWSFSMRKVDLNLESLCQLRYLVTPGHSNRMGLYSNQTLLKAREVVRTISFRPPRVPCLTVAPNTSCGAENRL</sequence>
<evidence type="ECO:0000313" key="1">
    <source>
        <dbReference type="EMBL" id="KIO24960.1"/>
    </source>
</evidence>
<reference evidence="1 2" key="1">
    <citation type="submission" date="2014-04" db="EMBL/GenBank/DDBJ databases">
        <authorList>
            <consortium name="DOE Joint Genome Institute"/>
            <person name="Kuo A."/>
            <person name="Girlanda M."/>
            <person name="Perotto S."/>
            <person name="Kohler A."/>
            <person name="Nagy L.G."/>
            <person name="Floudas D."/>
            <person name="Copeland A."/>
            <person name="Barry K.W."/>
            <person name="Cichocki N."/>
            <person name="Veneault-Fourrey C."/>
            <person name="LaButti K."/>
            <person name="Lindquist E.A."/>
            <person name="Lipzen A."/>
            <person name="Lundell T."/>
            <person name="Morin E."/>
            <person name="Murat C."/>
            <person name="Sun H."/>
            <person name="Tunlid A."/>
            <person name="Henrissat B."/>
            <person name="Grigoriev I.V."/>
            <person name="Hibbett D.S."/>
            <person name="Martin F."/>
            <person name="Nordberg H.P."/>
            <person name="Cantor M.N."/>
            <person name="Hua S.X."/>
        </authorList>
    </citation>
    <scope>NUCLEOTIDE SEQUENCE [LARGE SCALE GENOMIC DNA]</scope>
    <source>
        <strain evidence="1 2">MUT 4182</strain>
    </source>
</reference>
<reference evidence="2" key="2">
    <citation type="submission" date="2015-01" db="EMBL/GenBank/DDBJ databases">
        <title>Evolutionary Origins and Diversification of the Mycorrhizal Mutualists.</title>
        <authorList>
            <consortium name="DOE Joint Genome Institute"/>
            <consortium name="Mycorrhizal Genomics Consortium"/>
            <person name="Kohler A."/>
            <person name="Kuo A."/>
            <person name="Nagy L.G."/>
            <person name="Floudas D."/>
            <person name="Copeland A."/>
            <person name="Barry K.W."/>
            <person name="Cichocki N."/>
            <person name="Veneault-Fourrey C."/>
            <person name="LaButti K."/>
            <person name="Lindquist E.A."/>
            <person name="Lipzen A."/>
            <person name="Lundell T."/>
            <person name="Morin E."/>
            <person name="Murat C."/>
            <person name="Riley R."/>
            <person name="Ohm R."/>
            <person name="Sun H."/>
            <person name="Tunlid A."/>
            <person name="Henrissat B."/>
            <person name="Grigoriev I.V."/>
            <person name="Hibbett D.S."/>
            <person name="Martin F."/>
        </authorList>
    </citation>
    <scope>NUCLEOTIDE SEQUENCE [LARGE SCALE GENOMIC DNA]</scope>
    <source>
        <strain evidence="2">MUT 4182</strain>
    </source>
</reference>
<evidence type="ECO:0000313" key="2">
    <source>
        <dbReference type="Proteomes" id="UP000054248"/>
    </source>
</evidence>
<accession>A0A0C3Q6G6</accession>
<dbReference type="EMBL" id="KN823051">
    <property type="protein sequence ID" value="KIO24960.1"/>
    <property type="molecule type" value="Genomic_DNA"/>
</dbReference>
<dbReference type="AlphaFoldDB" id="A0A0C3Q6G6"/>
<dbReference type="Proteomes" id="UP000054248">
    <property type="component" value="Unassembled WGS sequence"/>
</dbReference>
<organism evidence="1 2">
    <name type="scientific">Tulasnella calospora MUT 4182</name>
    <dbReference type="NCBI Taxonomy" id="1051891"/>
    <lineage>
        <taxon>Eukaryota</taxon>
        <taxon>Fungi</taxon>
        <taxon>Dikarya</taxon>
        <taxon>Basidiomycota</taxon>
        <taxon>Agaricomycotina</taxon>
        <taxon>Agaricomycetes</taxon>
        <taxon>Cantharellales</taxon>
        <taxon>Tulasnellaceae</taxon>
        <taxon>Tulasnella</taxon>
    </lineage>
</organism>
<proteinExistence type="predicted"/>
<protein>
    <submittedName>
        <fullName evidence="1">Uncharacterized protein</fullName>
    </submittedName>
</protein>
<dbReference type="HOGENOM" id="CLU_2484966_0_0_1"/>
<name>A0A0C3Q6G6_9AGAM</name>